<accession>A0A830CK55</accession>
<dbReference type="PANTHER" id="PTHR11761">
    <property type="entry name" value="50S/60S RIBOSOMAL PROTEIN L14/L23"/>
    <property type="match status" value="1"/>
</dbReference>
<keyword evidence="2 5" id="KW-0689">Ribosomal protein</keyword>
<evidence type="ECO:0000256" key="3">
    <source>
        <dbReference type="ARBA" id="ARBA00023274"/>
    </source>
</evidence>
<organism evidence="5 6">
    <name type="scientific">Phtheirospermum japonicum</name>
    <dbReference type="NCBI Taxonomy" id="374723"/>
    <lineage>
        <taxon>Eukaryota</taxon>
        <taxon>Viridiplantae</taxon>
        <taxon>Streptophyta</taxon>
        <taxon>Embryophyta</taxon>
        <taxon>Tracheophyta</taxon>
        <taxon>Spermatophyta</taxon>
        <taxon>Magnoliopsida</taxon>
        <taxon>eudicotyledons</taxon>
        <taxon>Gunneridae</taxon>
        <taxon>Pentapetalae</taxon>
        <taxon>asterids</taxon>
        <taxon>lamiids</taxon>
        <taxon>Lamiales</taxon>
        <taxon>Orobanchaceae</taxon>
        <taxon>Orobanchaceae incertae sedis</taxon>
        <taxon>Phtheirospermum</taxon>
    </lineage>
</organism>
<comment type="similarity">
    <text evidence="1">Belongs to the universal ribosomal protein uL14 family.</text>
</comment>
<protein>
    <submittedName>
        <fullName evidence="5">60S ribosomal protein l23</fullName>
    </submittedName>
</protein>
<keyword evidence="3" id="KW-0687">Ribonucleoprotein</keyword>
<keyword evidence="4" id="KW-0732">Signal</keyword>
<dbReference type="EMBL" id="BMAC01000390">
    <property type="protein sequence ID" value="GFP95465.1"/>
    <property type="molecule type" value="Genomic_DNA"/>
</dbReference>
<keyword evidence="6" id="KW-1185">Reference proteome</keyword>
<dbReference type="GO" id="GO:0022625">
    <property type="term" value="C:cytosolic large ribosomal subunit"/>
    <property type="evidence" value="ECO:0007669"/>
    <property type="project" value="TreeGrafter"/>
</dbReference>
<feature type="signal peptide" evidence="4">
    <location>
        <begin position="1"/>
        <end position="34"/>
    </location>
</feature>
<reference evidence="5" key="1">
    <citation type="submission" date="2020-07" db="EMBL/GenBank/DDBJ databases">
        <title>Ethylene signaling mediates host invasion by parasitic plants.</title>
        <authorList>
            <person name="Yoshida S."/>
        </authorList>
    </citation>
    <scope>NUCLEOTIDE SEQUENCE</scope>
    <source>
        <strain evidence="5">Okayama</strain>
    </source>
</reference>
<evidence type="ECO:0000313" key="6">
    <source>
        <dbReference type="Proteomes" id="UP000653305"/>
    </source>
</evidence>
<dbReference type="Gene3D" id="2.40.150.20">
    <property type="entry name" value="Ribosomal protein L14"/>
    <property type="match status" value="1"/>
</dbReference>
<evidence type="ECO:0000256" key="1">
    <source>
        <dbReference type="ARBA" id="ARBA00010745"/>
    </source>
</evidence>
<evidence type="ECO:0000256" key="4">
    <source>
        <dbReference type="SAM" id="SignalP"/>
    </source>
</evidence>
<dbReference type="InterPro" id="IPR036853">
    <property type="entry name" value="Ribosomal_uL14_sf"/>
</dbReference>
<evidence type="ECO:0000256" key="2">
    <source>
        <dbReference type="ARBA" id="ARBA00022980"/>
    </source>
</evidence>
<feature type="chain" id="PRO_5032471708" evidence="4">
    <location>
        <begin position="35"/>
        <end position="105"/>
    </location>
</feature>
<dbReference type="GO" id="GO:0006412">
    <property type="term" value="P:translation"/>
    <property type="evidence" value="ECO:0007669"/>
    <property type="project" value="InterPro"/>
</dbReference>
<dbReference type="OrthoDB" id="407959at2759"/>
<dbReference type="InterPro" id="IPR000218">
    <property type="entry name" value="Ribosomal_uL14"/>
</dbReference>
<dbReference type="PANTHER" id="PTHR11761:SF8">
    <property type="entry name" value="LARGE RIBOSOMAL SUBUNIT PROTEIN UL14"/>
    <property type="match status" value="1"/>
</dbReference>
<dbReference type="SUPFAM" id="SSF50193">
    <property type="entry name" value="Ribosomal protein L14"/>
    <property type="match status" value="1"/>
</dbReference>
<dbReference type="GO" id="GO:0003735">
    <property type="term" value="F:structural constituent of ribosome"/>
    <property type="evidence" value="ECO:0007669"/>
    <property type="project" value="InterPro"/>
</dbReference>
<comment type="caution">
    <text evidence="5">The sequence shown here is derived from an EMBL/GenBank/DDBJ whole genome shotgun (WGS) entry which is preliminary data.</text>
</comment>
<name>A0A830CK55_9LAMI</name>
<dbReference type="GO" id="GO:0070180">
    <property type="term" value="F:large ribosomal subunit rRNA binding"/>
    <property type="evidence" value="ECO:0007669"/>
    <property type="project" value="TreeGrafter"/>
</dbReference>
<gene>
    <name evidence="5" type="ORF">PHJA_001690800</name>
</gene>
<dbReference type="AlphaFoldDB" id="A0A830CK55"/>
<evidence type="ECO:0000313" key="5">
    <source>
        <dbReference type="EMBL" id="GFP95465.1"/>
    </source>
</evidence>
<dbReference type="Proteomes" id="UP000653305">
    <property type="component" value="Unassembled WGS sequence"/>
</dbReference>
<sequence>MSKRGRGGSVGNKFRMMLCLPVAVMVNCPDNIDAKNLYIISVNTIKGHLNKLLSSCVSNMVMTTVNKGKADLRQNVMQMSLSDNVSRGAKRMASSCTLKIILVSL</sequence>
<proteinExistence type="inferred from homology"/>